<dbReference type="InterPro" id="IPR039338">
    <property type="entry name" value="ZFTRAF1"/>
</dbReference>
<dbReference type="SUPFAM" id="SSF49599">
    <property type="entry name" value="TRAF domain-like"/>
    <property type="match status" value="1"/>
</dbReference>
<name>A0A1A9WUZ9_9MUSC</name>
<evidence type="ECO:0000256" key="3">
    <source>
        <dbReference type="ARBA" id="ARBA00022833"/>
    </source>
</evidence>
<reference evidence="7" key="1">
    <citation type="submission" date="2014-03" db="EMBL/GenBank/DDBJ databases">
        <authorList>
            <person name="Aksoy S."/>
            <person name="Warren W."/>
            <person name="Wilson R.K."/>
        </authorList>
    </citation>
    <scope>NUCLEOTIDE SEQUENCE [LARGE SCALE GENOMIC DNA]</scope>
    <source>
        <strain evidence="7">IAEA</strain>
    </source>
</reference>
<evidence type="ECO:0000313" key="6">
    <source>
        <dbReference type="EnsemblMetazoa" id="GBRI033490-PA"/>
    </source>
</evidence>
<dbReference type="STRING" id="37001.A0A1A9WUZ9"/>
<dbReference type="EnsemblMetazoa" id="GBRI033490-RA">
    <property type="protein sequence ID" value="GBRI033490-PA"/>
    <property type="gene ID" value="GBRI033490"/>
</dbReference>
<feature type="domain" description="TRAF-type" evidence="5">
    <location>
        <begin position="132"/>
        <end position="166"/>
    </location>
</feature>
<evidence type="ECO:0000259" key="5">
    <source>
        <dbReference type="PROSITE" id="PS50145"/>
    </source>
</evidence>
<dbReference type="Gene3D" id="3.30.40.10">
    <property type="entry name" value="Zinc/RING finger domain, C3HC4 (zinc finger)"/>
    <property type="match status" value="1"/>
</dbReference>
<dbReference type="SUPFAM" id="SSF57850">
    <property type="entry name" value="RING/U-box"/>
    <property type="match status" value="1"/>
</dbReference>
<organism evidence="6 7">
    <name type="scientific">Glossina brevipalpis</name>
    <dbReference type="NCBI Taxonomy" id="37001"/>
    <lineage>
        <taxon>Eukaryota</taxon>
        <taxon>Metazoa</taxon>
        <taxon>Ecdysozoa</taxon>
        <taxon>Arthropoda</taxon>
        <taxon>Hexapoda</taxon>
        <taxon>Insecta</taxon>
        <taxon>Pterygota</taxon>
        <taxon>Neoptera</taxon>
        <taxon>Endopterygota</taxon>
        <taxon>Diptera</taxon>
        <taxon>Brachycera</taxon>
        <taxon>Muscomorpha</taxon>
        <taxon>Hippoboscoidea</taxon>
        <taxon>Glossinidae</taxon>
        <taxon>Glossina</taxon>
    </lineage>
</organism>
<evidence type="ECO:0000256" key="1">
    <source>
        <dbReference type="ARBA" id="ARBA00022723"/>
    </source>
</evidence>
<protein>
    <recommendedName>
        <fullName evidence="5">TRAF-type domain-containing protein</fullName>
    </recommendedName>
</protein>
<dbReference type="AlphaFoldDB" id="A0A1A9WUZ9"/>
<keyword evidence="2 4" id="KW-0863">Zinc-finger</keyword>
<dbReference type="InterPro" id="IPR001293">
    <property type="entry name" value="Znf_TRAF"/>
</dbReference>
<reference evidence="6" key="2">
    <citation type="submission" date="2020-05" db="UniProtKB">
        <authorList>
            <consortium name="EnsemblMetazoa"/>
        </authorList>
    </citation>
    <scope>IDENTIFICATION</scope>
    <source>
        <strain evidence="6">IAEA</strain>
    </source>
</reference>
<evidence type="ECO:0000256" key="4">
    <source>
        <dbReference type="PROSITE-ProRule" id="PRU00207"/>
    </source>
</evidence>
<keyword evidence="7" id="KW-1185">Reference proteome</keyword>
<keyword evidence="1 4" id="KW-0479">Metal-binding</keyword>
<feature type="zinc finger region" description="TRAF-type" evidence="4">
    <location>
        <begin position="132"/>
        <end position="166"/>
    </location>
</feature>
<dbReference type="PROSITE" id="PS50145">
    <property type="entry name" value="ZF_TRAF"/>
    <property type="match status" value="1"/>
</dbReference>
<sequence>MECKAYYNCCSPTAQEPKASCARANQRVADVSEQPFKKQKLDDSSSSGVALLPEKLSGLFSCVICWNLPETPIYQCVRGHLMCDGCFYHLLADRRLRNVVPTCPSCREHISKDMILRNLAVEEIASAQTRECQYCNKKLICKLLDRHERDECEKRPVHCRYSRIGCQWLGQWVAASEHEGKCLYLKKSVPEILKALDHFDVKNETEKNIYIATLNLLNHEDMAFVDLRFKPYRVEDSRLYFATRFFAFNREWMLDAFVNNNENDPHRSFERCIMYQLTLKTEVQLRMEISYFAVKGPHSSIRTSLKIYRHTFSEHNTASGYKDLSLIDSDECNRLLANYDFSIRFFMSMSTE</sequence>
<evidence type="ECO:0000313" key="7">
    <source>
        <dbReference type="Proteomes" id="UP000091820"/>
    </source>
</evidence>
<accession>A0A1A9WUZ9</accession>
<evidence type="ECO:0000256" key="2">
    <source>
        <dbReference type="ARBA" id="ARBA00022771"/>
    </source>
</evidence>
<keyword evidence="3 4" id="KW-0862">Zinc</keyword>
<dbReference type="GO" id="GO:0005634">
    <property type="term" value="C:nucleus"/>
    <property type="evidence" value="ECO:0007669"/>
    <property type="project" value="TreeGrafter"/>
</dbReference>
<dbReference type="PANTHER" id="PTHR23059">
    <property type="entry name" value="CYSTEINE AND HISTIDINE-RICH PROTEIN 1"/>
    <property type="match status" value="1"/>
</dbReference>
<dbReference type="GO" id="GO:0008270">
    <property type="term" value="F:zinc ion binding"/>
    <property type="evidence" value="ECO:0007669"/>
    <property type="project" value="UniProtKB-KW"/>
</dbReference>
<proteinExistence type="predicted"/>
<dbReference type="InterPro" id="IPR013083">
    <property type="entry name" value="Znf_RING/FYVE/PHD"/>
</dbReference>
<dbReference type="PANTHER" id="PTHR23059:SF4">
    <property type="entry name" value="ZINC FINGER TRAF-TYPE-CONTAINING PROTEIN 1"/>
    <property type="match status" value="1"/>
</dbReference>
<dbReference type="Proteomes" id="UP000091820">
    <property type="component" value="Unassembled WGS sequence"/>
</dbReference>
<dbReference type="VEuPathDB" id="VectorBase:GBRI033490"/>